<evidence type="ECO:0000313" key="2">
    <source>
        <dbReference type="EMBL" id="KAG8198194.1"/>
    </source>
</evidence>
<evidence type="ECO:0000313" key="3">
    <source>
        <dbReference type="Proteomes" id="UP000827092"/>
    </source>
</evidence>
<name>A0AAV6VNE6_9ARAC</name>
<reference evidence="2 3" key="1">
    <citation type="journal article" date="2022" name="Nat. Ecol. Evol.">
        <title>A masculinizing supergene underlies an exaggerated male reproductive morph in a spider.</title>
        <authorList>
            <person name="Hendrickx F."/>
            <person name="De Corte Z."/>
            <person name="Sonet G."/>
            <person name="Van Belleghem S.M."/>
            <person name="Kostlbacher S."/>
            <person name="Vangestel C."/>
        </authorList>
    </citation>
    <scope>NUCLEOTIDE SEQUENCE [LARGE SCALE GENOMIC DNA]</scope>
    <source>
        <strain evidence="2">W744_W776</strain>
    </source>
</reference>
<keyword evidence="1" id="KW-0812">Transmembrane</keyword>
<dbReference type="AlphaFoldDB" id="A0AAV6VNE6"/>
<proteinExistence type="predicted"/>
<keyword evidence="1" id="KW-0472">Membrane</keyword>
<keyword evidence="1" id="KW-1133">Transmembrane helix</keyword>
<dbReference type="EMBL" id="JAFNEN010000042">
    <property type="protein sequence ID" value="KAG8198194.1"/>
    <property type="molecule type" value="Genomic_DNA"/>
</dbReference>
<protein>
    <submittedName>
        <fullName evidence="2">Uncharacterized protein</fullName>
    </submittedName>
</protein>
<sequence length="133" mass="15375">MFSGSPEENKSWQKVRYCSIDDLGLEYSALDVSEMEVGLKYLEALRPSLAMFPWIFLIHAQYSACLCVWYVMNAKLKKRSLFLCFVPLENVGKRSRRWEVAIFSRSLALALPKVIAFHSSNPPLDYDAYVREI</sequence>
<keyword evidence="3" id="KW-1185">Reference proteome</keyword>
<feature type="transmembrane region" description="Helical" evidence="1">
    <location>
        <begin position="51"/>
        <end position="72"/>
    </location>
</feature>
<organism evidence="2 3">
    <name type="scientific">Oedothorax gibbosus</name>
    <dbReference type="NCBI Taxonomy" id="931172"/>
    <lineage>
        <taxon>Eukaryota</taxon>
        <taxon>Metazoa</taxon>
        <taxon>Ecdysozoa</taxon>
        <taxon>Arthropoda</taxon>
        <taxon>Chelicerata</taxon>
        <taxon>Arachnida</taxon>
        <taxon>Araneae</taxon>
        <taxon>Araneomorphae</taxon>
        <taxon>Entelegynae</taxon>
        <taxon>Araneoidea</taxon>
        <taxon>Linyphiidae</taxon>
        <taxon>Erigoninae</taxon>
        <taxon>Oedothorax</taxon>
    </lineage>
</organism>
<comment type="caution">
    <text evidence="2">The sequence shown here is derived from an EMBL/GenBank/DDBJ whole genome shotgun (WGS) entry which is preliminary data.</text>
</comment>
<accession>A0AAV6VNE6</accession>
<gene>
    <name evidence="2" type="ORF">JTE90_015292</name>
</gene>
<evidence type="ECO:0000256" key="1">
    <source>
        <dbReference type="SAM" id="Phobius"/>
    </source>
</evidence>
<dbReference type="Proteomes" id="UP000827092">
    <property type="component" value="Unassembled WGS sequence"/>
</dbReference>